<evidence type="ECO:0000256" key="5">
    <source>
        <dbReference type="ARBA" id="ARBA00022801"/>
    </source>
</evidence>
<organism evidence="8 9">
    <name type="scientific">Sphagnurus paluster</name>
    <dbReference type="NCBI Taxonomy" id="117069"/>
    <lineage>
        <taxon>Eukaryota</taxon>
        <taxon>Fungi</taxon>
        <taxon>Dikarya</taxon>
        <taxon>Basidiomycota</taxon>
        <taxon>Agaricomycotina</taxon>
        <taxon>Agaricomycetes</taxon>
        <taxon>Agaricomycetidae</taxon>
        <taxon>Agaricales</taxon>
        <taxon>Tricholomatineae</taxon>
        <taxon>Lyophyllaceae</taxon>
        <taxon>Sphagnurus</taxon>
    </lineage>
</organism>
<feature type="region of interest" description="Disordered" evidence="6">
    <location>
        <begin position="799"/>
        <end position="818"/>
    </location>
</feature>
<dbReference type="GO" id="GO:0005634">
    <property type="term" value="C:nucleus"/>
    <property type="evidence" value="ECO:0007669"/>
    <property type="project" value="TreeGrafter"/>
</dbReference>
<dbReference type="PANTHER" id="PTHR46896">
    <property type="entry name" value="SENTRIN-SPECIFIC PROTEASE"/>
    <property type="match status" value="1"/>
</dbReference>
<feature type="compositionally biased region" description="Basic residues" evidence="6">
    <location>
        <begin position="175"/>
        <end position="187"/>
    </location>
</feature>
<feature type="compositionally biased region" description="Polar residues" evidence="6">
    <location>
        <begin position="594"/>
        <end position="604"/>
    </location>
</feature>
<dbReference type="InterPro" id="IPR051947">
    <property type="entry name" value="Sentrin-specific_protease"/>
</dbReference>
<feature type="compositionally biased region" description="Polar residues" evidence="6">
    <location>
        <begin position="636"/>
        <end position="645"/>
    </location>
</feature>
<evidence type="ECO:0000256" key="4">
    <source>
        <dbReference type="ARBA" id="ARBA00022786"/>
    </source>
</evidence>
<feature type="region of interest" description="Disordered" evidence="6">
    <location>
        <begin position="984"/>
        <end position="1003"/>
    </location>
</feature>
<comment type="caution">
    <text evidence="8">The sequence shown here is derived from an EMBL/GenBank/DDBJ whole genome shotgun (WGS) entry which is preliminary data.</text>
</comment>
<dbReference type="Proteomes" id="UP000717328">
    <property type="component" value="Unassembled WGS sequence"/>
</dbReference>
<feature type="region of interest" description="Disordered" evidence="6">
    <location>
        <begin position="589"/>
        <end position="675"/>
    </location>
</feature>
<keyword evidence="2" id="KW-0597">Phosphoprotein</keyword>
<feature type="region of interest" description="Disordered" evidence="6">
    <location>
        <begin position="359"/>
        <end position="425"/>
    </location>
</feature>
<evidence type="ECO:0000256" key="3">
    <source>
        <dbReference type="ARBA" id="ARBA00022670"/>
    </source>
</evidence>
<evidence type="ECO:0000256" key="2">
    <source>
        <dbReference type="ARBA" id="ARBA00022553"/>
    </source>
</evidence>
<keyword evidence="5" id="KW-0378">Hydrolase</keyword>
<dbReference type="GO" id="GO:0006508">
    <property type="term" value="P:proteolysis"/>
    <property type="evidence" value="ECO:0007669"/>
    <property type="project" value="UniProtKB-KW"/>
</dbReference>
<dbReference type="OrthoDB" id="442460at2759"/>
<dbReference type="GO" id="GO:0016926">
    <property type="term" value="P:protein desumoylation"/>
    <property type="evidence" value="ECO:0007669"/>
    <property type="project" value="TreeGrafter"/>
</dbReference>
<dbReference type="InterPro" id="IPR003653">
    <property type="entry name" value="Peptidase_C48_C"/>
</dbReference>
<protein>
    <recommendedName>
        <fullName evidence="7">Ubiquitin-like protease family profile domain-containing protein</fullName>
    </recommendedName>
</protein>
<dbReference type="Gene3D" id="3.40.395.10">
    <property type="entry name" value="Adenoviral Proteinase, Chain A"/>
    <property type="match status" value="1"/>
</dbReference>
<evidence type="ECO:0000256" key="1">
    <source>
        <dbReference type="ARBA" id="ARBA00005234"/>
    </source>
</evidence>
<feature type="region of interest" description="Disordered" evidence="6">
    <location>
        <begin position="116"/>
        <end position="136"/>
    </location>
</feature>
<evidence type="ECO:0000313" key="8">
    <source>
        <dbReference type="EMBL" id="KAG5654258.1"/>
    </source>
</evidence>
<feature type="region of interest" description="Disordered" evidence="6">
    <location>
        <begin position="697"/>
        <end position="727"/>
    </location>
</feature>
<dbReference type="PANTHER" id="PTHR46896:SF3">
    <property type="entry name" value="FI06413P-RELATED"/>
    <property type="match status" value="1"/>
</dbReference>
<dbReference type="GO" id="GO:0070139">
    <property type="term" value="F:SUMO-specific endopeptidase activity"/>
    <property type="evidence" value="ECO:0007669"/>
    <property type="project" value="TreeGrafter"/>
</dbReference>
<reference evidence="8" key="2">
    <citation type="submission" date="2021-10" db="EMBL/GenBank/DDBJ databases">
        <title>Phylogenomics reveals ancestral predisposition of the termite-cultivated fungus Termitomyces towards a domesticated lifestyle.</title>
        <authorList>
            <person name="Auxier B."/>
            <person name="Grum-Grzhimaylo A."/>
            <person name="Cardenas M.E."/>
            <person name="Lodge J.D."/>
            <person name="Laessoe T."/>
            <person name="Pedersen O."/>
            <person name="Smith M.E."/>
            <person name="Kuyper T.W."/>
            <person name="Franco-Molano E.A."/>
            <person name="Baroni T.J."/>
            <person name="Aanen D.K."/>
        </authorList>
    </citation>
    <scope>NUCLEOTIDE SEQUENCE</scope>
    <source>
        <strain evidence="8">D49</strain>
    </source>
</reference>
<dbReference type="GO" id="GO:0005737">
    <property type="term" value="C:cytoplasm"/>
    <property type="evidence" value="ECO:0007669"/>
    <property type="project" value="TreeGrafter"/>
</dbReference>
<name>A0A9P7GTL0_9AGAR</name>
<dbReference type="SUPFAM" id="SSF54001">
    <property type="entry name" value="Cysteine proteinases"/>
    <property type="match status" value="1"/>
</dbReference>
<feature type="compositionally biased region" description="Acidic residues" evidence="6">
    <location>
        <begin position="122"/>
        <end position="131"/>
    </location>
</feature>
<reference evidence="8" key="1">
    <citation type="submission" date="2021-02" db="EMBL/GenBank/DDBJ databases">
        <authorList>
            <person name="Nieuwenhuis M."/>
            <person name="Van De Peppel L.J.J."/>
        </authorList>
    </citation>
    <scope>NUCLEOTIDE SEQUENCE</scope>
    <source>
        <strain evidence="8">D49</strain>
    </source>
</reference>
<keyword evidence="4" id="KW-0833">Ubl conjugation pathway</keyword>
<feature type="region of interest" description="Disordered" evidence="6">
    <location>
        <begin position="165"/>
        <end position="208"/>
    </location>
</feature>
<sequence length="1003" mass="111556">MRTNMPPNPRTPVASSSAPEVIELHDDEEDIGTLIDSTPDTLDLFKHDSISANSLRERQPSVLPFRIAPQPIDVDDLEITTTQDLLYSHHTPSAASGSKRRLVTDGDETKRLQKELAPHEELESDPIEEFSPDPVHQPMTRVRSMAQLYENKVIHKKPPFIDLKTVPQSKNMKGGMKKKNPPKRPKTHQQDELSMPTPFTSSKIKQSGMKKQQLRLKNWFIGTSRMPERAASEYTLKWSDEKLIITEEGKRANHFELAIRSEVARAEYSHDAPELVLVLHTLPPINAKGKTRNSERFKMGDEHCGVVTVQFDDENEDLKVEYGKTFIPWLKTKMDTLDTLRGAASHSALELAMIQSLSGDASANRGPSKRPAPPDNDSTPPVAESSTALEPSSRPLPQGVPIVPRRSARRPAPPPRQRSPSLDPDEVILCYPQGVPGAVNLTNADLKRLQPGEFLNDTLIEFGLKLWLKKLHDSNPELANEVHVFSSFFYKKLNKRIFDEGYDSVRKWTAKLDLFSKKYIIIPINEHLHWYLAIIYQPEYILIPPPVVASPATRGRKSIPISNNQVASVKPISATAGLPSYAPFNEALPPLAKPSSSDPPSVQESALRDASMSESEAEEVFQVLGGRGDGRLGDFNVSSSTTPLSEDSDPPSFMRPVSRELPQDASSPLTDMDTEDHGGMTNQRAYSYFDTNSPAEASTSLRAMSPTVSDYERSKVETQSPIDIDMDDATVASRSHQGDTWSLFDGEDNEPSISASVEPQSFYGNISDKARGKQKAIPNQAVLQKNDFVYSTLPFATEGSDPGAEINEEEEPAVSSSAPETTTYIFTFDSLGSKHPQAIRQLRKYLKKEAEDKLGKTNTSEAQGKQAQVPVQPNFCDCGLYLLHFAETFMSDPSKYSKLISTRSPGKVMNAARQDDWNAARTVNMRERLAEEIKELSALWKQNRAAREEAKRQELSEGNVIEVVESSDDEVDIVETIPVVPVAHKGKRDKQSRSIGKAVRMRG</sequence>
<gene>
    <name evidence="8" type="ORF">H0H81_005501</name>
</gene>
<evidence type="ECO:0000313" key="9">
    <source>
        <dbReference type="Proteomes" id="UP000717328"/>
    </source>
</evidence>
<feature type="domain" description="Ubiquitin-like protease family profile" evidence="7">
    <location>
        <begin position="439"/>
        <end position="889"/>
    </location>
</feature>
<keyword evidence="9" id="KW-1185">Reference proteome</keyword>
<dbReference type="AlphaFoldDB" id="A0A9P7GTL0"/>
<dbReference type="InterPro" id="IPR038765">
    <property type="entry name" value="Papain-like_cys_pep_sf"/>
</dbReference>
<evidence type="ECO:0000256" key="6">
    <source>
        <dbReference type="SAM" id="MobiDB-lite"/>
    </source>
</evidence>
<feature type="compositionally biased region" description="Polar residues" evidence="6">
    <location>
        <begin position="697"/>
        <end position="708"/>
    </location>
</feature>
<evidence type="ECO:0000259" key="7">
    <source>
        <dbReference type="PROSITE" id="PS50600"/>
    </source>
</evidence>
<dbReference type="Gene3D" id="1.10.418.20">
    <property type="match status" value="1"/>
</dbReference>
<keyword evidence="3" id="KW-0645">Protease</keyword>
<dbReference type="Pfam" id="PF02902">
    <property type="entry name" value="Peptidase_C48"/>
    <property type="match status" value="2"/>
</dbReference>
<feature type="compositionally biased region" description="Polar residues" evidence="6">
    <location>
        <begin position="376"/>
        <end position="390"/>
    </location>
</feature>
<comment type="similarity">
    <text evidence="1">Belongs to the peptidase C48 family.</text>
</comment>
<proteinExistence type="inferred from homology"/>
<accession>A0A9P7GTL0</accession>
<dbReference type="PROSITE" id="PS50600">
    <property type="entry name" value="ULP_PROTEASE"/>
    <property type="match status" value="1"/>
</dbReference>
<dbReference type="EMBL" id="JABCKI010000014">
    <property type="protein sequence ID" value="KAG5654258.1"/>
    <property type="molecule type" value="Genomic_DNA"/>
</dbReference>